<proteinExistence type="inferred from homology"/>
<comment type="similarity">
    <text evidence="9">Belongs to the glycosyltransferase group 1 family.</text>
</comment>
<keyword evidence="4 9" id="KW-0808">Transferase</keyword>
<dbReference type="EMBL" id="FQVB01000003">
    <property type="protein sequence ID" value="SHE28620.1"/>
    <property type="molecule type" value="Genomic_DNA"/>
</dbReference>
<dbReference type="AlphaFoldDB" id="A0A1M4S8U0"/>
<dbReference type="Pfam" id="PF04413">
    <property type="entry name" value="Glycos_transf_N"/>
    <property type="match status" value="1"/>
</dbReference>
<dbReference type="InterPro" id="IPR007507">
    <property type="entry name" value="Glycos_transf_N"/>
</dbReference>
<gene>
    <name evidence="11" type="ORF">SAMN02745206_00019</name>
</gene>
<feature type="domain" description="3-deoxy-D-manno-octulosonic-acid transferase N-terminal" evidence="10">
    <location>
        <begin position="39"/>
        <end position="217"/>
    </location>
</feature>
<name>A0A1M4S8U0_9BACT</name>
<evidence type="ECO:0000256" key="7">
    <source>
        <dbReference type="PIRSR" id="PIRSR639901-1"/>
    </source>
</evidence>
<comment type="subcellular location">
    <subcellularLocation>
        <location evidence="9">Cell membrane</location>
    </subcellularLocation>
</comment>
<feature type="active site" description="Proton acceptor" evidence="7">
    <location>
        <position position="66"/>
    </location>
</feature>
<dbReference type="Gene3D" id="3.40.50.11720">
    <property type="entry name" value="3-Deoxy-D-manno-octulosonic-acid transferase, N-terminal domain"/>
    <property type="match status" value="1"/>
</dbReference>
<evidence type="ECO:0000259" key="10">
    <source>
        <dbReference type="Pfam" id="PF04413"/>
    </source>
</evidence>
<dbReference type="GO" id="GO:0005886">
    <property type="term" value="C:plasma membrane"/>
    <property type="evidence" value="ECO:0007669"/>
    <property type="project" value="UniProtKB-SubCell"/>
</dbReference>
<dbReference type="RefSeq" id="WP_073035767.1">
    <property type="nucleotide sequence ID" value="NZ_FQVB01000003.1"/>
</dbReference>
<evidence type="ECO:0000256" key="1">
    <source>
        <dbReference type="ARBA" id="ARBA00004713"/>
    </source>
</evidence>
<dbReference type="GO" id="GO:0009245">
    <property type="term" value="P:lipid A biosynthetic process"/>
    <property type="evidence" value="ECO:0007669"/>
    <property type="project" value="TreeGrafter"/>
</dbReference>
<dbReference type="STRING" id="1121391.SAMN02745206_00019"/>
<feature type="site" description="Transition state stabilizer" evidence="8">
    <location>
        <position position="215"/>
    </location>
</feature>
<keyword evidence="9" id="KW-1003">Cell membrane</keyword>
<evidence type="ECO:0000313" key="11">
    <source>
        <dbReference type="EMBL" id="SHE28620.1"/>
    </source>
</evidence>
<evidence type="ECO:0000256" key="9">
    <source>
        <dbReference type="RuleBase" id="RU365103"/>
    </source>
</evidence>
<dbReference type="InterPro" id="IPR038107">
    <property type="entry name" value="Glycos_transf_N_sf"/>
</dbReference>
<comment type="function">
    <text evidence="9">Involved in lipopolysaccharide (LPS) biosynthesis. Catalyzes the transfer of 3-deoxy-D-manno-octulosonate (Kdo) residue(s) from CMP-Kdo to lipid IV(A), the tetraacyldisaccharide-1,4'-bisphosphate precursor of lipid A.</text>
</comment>
<dbReference type="GO" id="GO:0009244">
    <property type="term" value="P:lipopolysaccharide core region biosynthetic process"/>
    <property type="evidence" value="ECO:0007669"/>
    <property type="project" value="UniProtKB-UniRule"/>
</dbReference>
<feature type="site" description="Transition state stabilizer" evidence="8">
    <location>
        <position position="137"/>
    </location>
</feature>
<organism evidence="11 12">
    <name type="scientific">Desulfacinum infernum DSM 9756</name>
    <dbReference type="NCBI Taxonomy" id="1121391"/>
    <lineage>
        <taxon>Bacteria</taxon>
        <taxon>Pseudomonadati</taxon>
        <taxon>Thermodesulfobacteriota</taxon>
        <taxon>Syntrophobacteria</taxon>
        <taxon>Syntrophobacterales</taxon>
        <taxon>Syntrophobacteraceae</taxon>
        <taxon>Desulfacinum</taxon>
    </lineage>
</organism>
<dbReference type="Proteomes" id="UP000184076">
    <property type="component" value="Unassembled WGS sequence"/>
</dbReference>
<evidence type="ECO:0000313" key="12">
    <source>
        <dbReference type="Proteomes" id="UP000184076"/>
    </source>
</evidence>
<dbReference type="UniPathway" id="UPA00958"/>
<dbReference type="InterPro" id="IPR039901">
    <property type="entry name" value="Kdotransferase"/>
</dbReference>
<sequence length="435" mass="48174">METLLHLAYNAVLTAAWPALWLYYRLSAAVSGKYEETYRRRLGLEFPRLKDFPLRPVWIHALSVGEALSAIPLILELKDRLPTQPIVFSTATEKGLQIARNRVAALVDDIFVLPHDLGWTMRRLVRGLRPSLFVLVETDIWPNLLRELRKAQTPAVLVNARLSPRSHGRLRRLAPFVAALFRHFSAIFTQSRLDAERYRSLGVPPRRVHAAGNLKFDLVVMQAEGYAGEDLDLFPGEGKDGRKRPVWIAGSTHPGEESLLVEAHGAVRARYPHALLILAPRHIERAPRIASLCARAGLEPALRSRRDPPDSAPVLILDTLGELARCYALADAAFIGGSLVPTGGHNPLEASVHGVPCCWGPHLFNFREVEAFLLQAGCGRVVRKAADVAAFVLDAFDRGKDPSAARPRCRQAVRNHAGAARRIARLLAHGLTQRP</sequence>
<evidence type="ECO:0000256" key="6">
    <source>
        <dbReference type="ARBA" id="ARBA00049183"/>
    </source>
</evidence>
<evidence type="ECO:0000256" key="2">
    <source>
        <dbReference type="ARBA" id="ARBA00012621"/>
    </source>
</evidence>
<dbReference type="PANTHER" id="PTHR42755">
    <property type="entry name" value="3-DEOXY-MANNO-OCTULOSONATE CYTIDYLYLTRANSFERASE"/>
    <property type="match status" value="1"/>
</dbReference>
<evidence type="ECO:0000256" key="5">
    <source>
        <dbReference type="ARBA" id="ARBA00031445"/>
    </source>
</evidence>
<evidence type="ECO:0000256" key="4">
    <source>
        <dbReference type="ARBA" id="ARBA00022679"/>
    </source>
</evidence>
<evidence type="ECO:0000256" key="3">
    <source>
        <dbReference type="ARBA" id="ARBA00019077"/>
    </source>
</evidence>
<dbReference type="PANTHER" id="PTHR42755:SF1">
    <property type="entry name" value="3-DEOXY-D-MANNO-OCTULOSONIC ACID TRANSFERASE, MITOCHONDRIAL-RELATED"/>
    <property type="match status" value="1"/>
</dbReference>
<dbReference type="EC" id="2.4.99.12" evidence="2 9"/>
<comment type="pathway">
    <text evidence="1 9">Bacterial outer membrane biogenesis; LPS core biosynthesis.</text>
</comment>
<evidence type="ECO:0000256" key="8">
    <source>
        <dbReference type="PIRSR" id="PIRSR639901-2"/>
    </source>
</evidence>
<dbReference type="GO" id="GO:0043842">
    <property type="term" value="F:Kdo transferase activity"/>
    <property type="evidence" value="ECO:0007669"/>
    <property type="project" value="UniProtKB-EC"/>
</dbReference>
<comment type="catalytic activity">
    <reaction evidence="6 9">
        <text>lipid IVA (E. coli) + CMP-3-deoxy-beta-D-manno-octulosonate = alpha-Kdo-(2-&gt;6)-lipid IVA (E. coli) + CMP + H(+)</text>
        <dbReference type="Rhea" id="RHEA:28066"/>
        <dbReference type="ChEBI" id="CHEBI:15378"/>
        <dbReference type="ChEBI" id="CHEBI:58603"/>
        <dbReference type="ChEBI" id="CHEBI:60364"/>
        <dbReference type="ChEBI" id="CHEBI:60377"/>
        <dbReference type="ChEBI" id="CHEBI:85987"/>
        <dbReference type="EC" id="2.4.99.12"/>
    </reaction>
</comment>
<accession>A0A1M4S8U0</accession>
<protein>
    <recommendedName>
        <fullName evidence="3 9">3-deoxy-D-manno-octulosonic acid transferase</fullName>
        <shortName evidence="9">Kdo transferase</shortName>
        <ecNumber evidence="2 9">2.4.99.12</ecNumber>
    </recommendedName>
    <alternativeName>
        <fullName evidence="5 9">Lipid IV(A) 3-deoxy-D-manno-octulosonic acid transferase</fullName>
    </alternativeName>
</protein>
<keyword evidence="9" id="KW-0472">Membrane</keyword>
<keyword evidence="9" id="KW-0448">Lipopolysaccharide biosynthesis</keyword>
<dbReference type="Gene3D" id="3.40.50.2000">
    <property type="entry name" value="Glycogen Phosphorylase B"/>
    <property type="match status" value="1"/>
</dbReference>
<reference evidence="12" key="1">
    <citation type="submission" date="2016-11" db="EMBL/GenBank/DDBJ databases">
        <authorList>
            <person name="Varghese N."/>
            <person name="Submissions S."/>
        </authorList>
    </citation>
    <scope>NUCLEOTIDE SEQUENCE [LARGE SCALE GENOMIC DNA]</scope>
    <source>
        <strain evidence="12">DSM 9756</strain>
    </source>
</reference>
<keyword evidence="12" id="KW-1185">Reference proteome</keyword>
<dbReference type="OrthoDB" id="9789797at2"/>
<dbReference type="SUPFAM" id="SSF53756">
    <property type="entry name" value="UDP-Glycosyltransferase/glycogen phosphorylase"/>
    <property type="match status" value="1"/>
</dbReference>